<evidence type="ECO:0000313" key="4">
    <source>
        <dbReference type="Proteomes" id="UP000291591"/>
    </source>
</evidence>
<dbReference type="Pfam" id="PF07905">
    <property type="entry name" value="PucR"/>
    <property type="match status" value="1"/>
</dbReference>
<dbReference type="EMBL" id="SHKL01000001">
    <property type="protein sequence ID" value="RZT86449.1"/>
    <property type="molecule type" value="Genomic_DNA"/>
</dbReference>
<feature type="domain" description="Purine catabolism PurC-like" evidence="1">
    <location>
        <begin position="22"/>
        <end position="122"/>
    </location>
</feature>
<evidence type="ECO:0000259" key="2">
    <source>
        <dbReference type="Pfam" id="PF13556"/>
    </source>
</evidence>
<dbReference type="AlphaFoldDB" id="A0A4Q7V1K9"/>
<feature type="domain" description="PucR C-terminal helix-turn-helix" evidence="2">
    <location>
        <begin position="435"/>
        <end position="492"/>
    </location>
</feature>
<evidence type="ECO:0000259" key="1">
    <source>
        <dbReference type="Pfam" id="PF07905"/>
    </source>
</evidence>
<reference evidence="3 4" key="1">
    <citation type="submission" date="2019-02" db="EMBL/GenBank/DDBJ databases">
        <title>Sequencing the genomes of 1000 actinobacteria strains.</title>
        <authorList>
            <person name="Klenk H.-P."/>
        </authorList>
    </citation>
    <scope>NUCLEOTIDE SEQUENCE [LARGE SCALE GENOMIC DNA]</scope>
    <source>
        <strain evidence="3 4">DSM 45779</strain>
    </source>
</reference>
<dbReference type="Proteomes" id="UP000291591">
    <property type="component" value="Unassembled WGS sequence"/>
</dbReference>
<dbReference type="InterPro" id="IPR051448">
    <property type="entry name" value="CdaR-like_regulators"/>
</dbReference>
<dbReference type="Pfam" id="PF13556">
    <property type="entry name" value="HTH_30"/>
    <property type="match status" value="1"/>
</dbReference>
<dbReference type="PANTHER" id="PTHR33744:SF1">
    <property type="entry name" value="DNA-BINDING TRANSCRIPTIONAL ACTIVATOR ADER"/>
    <property type="match status" value="1"/>
</dbReference>
<dbReference type="RefSeq" id="WP_278044836.1">
    <property type="nucleotide sequence ID" value="NZ_SHKL01000001.1"/>
</dbReference>
<proteinExistence type="predicted"/>
<accession>A0A4Q7V1K9</accession>
<evidence type="ECO:0000313" key="3">
    <source>
        <dbReference type="EMBL" id="RZT86449.1"/>
    </source>
</evidence>
<dbReference type="InterPro" id="IPR012914">
    <property type="entry name" value="PucR_dom"/>
</dbReference>
<sequence>MPITLRDLVTDRTLGLRSVCPSADLDREVGWVHSSELPDPAPYLDGGELLLTTGLGPDAAGPARYVAGLARHGLVGLGFGTGLGHDAIPDEVVRACAGHGLALLEIPERTPFIAITKAVSASLAADSYAQVVRTDEAQRALTAAALGRSGTSRVLRGLAGRLGAWVLVSDADGAVRHAAPRTAGRRAEALLPEIDRVRAHRNPTSVTVAVNGGQVVLQPIRLPGSGAVLVVGRDRAFSPVDRQVIGSAVSVLTLLHSRTSAVGRAERRLRTALLRLMVDGPAQEAREIAGELWGPLPGAGARVVVLRRRSGSTRELLDVLESVAARSGPLFFGALDDVVVAVVAADAGEPVTALAGPRPDVRAGVSDPVDDIGVGLRQARQALDAGAHRGNRLVRFGELAGEGLRSLVPDADAAAFAESLLRPLVTHDAHGRGDLVRSLREWLAHHGQWDPAATRLGVHRHTLRARMDRVASLLGRDLDSPGVRSELWFALQVDAT</sequence>
<name>A0A4Q7V1K9_PSEST</name>
<comment type="caution">
    <text evidence="3">The sequence shown here is derived from an EMBL/GenBank/DDBJ whole genome shotgun (WGS) entry which is preliminary data.</text>
</comment>
<protein>
    <submittedName>
        <fullName evidence="3">Purine catabolism regulator</fullName>
    </submittedName>
</protein>
<dbReference type="InterPro" id="IPR042070">
    <property type="entry name" value="PucR_C-HTH_sf"/>
</dbReference>
<keyword evidence="4" id="KW-1185">Reference proteome</keyword>
<organism evidence="3 4">
    <name type="scientific">Pseudonocardia sediminis</name>
    <dbReference type="NCBI Taxonomy" id="1397368"/>
    <lineage>
        <taxon>Bacteria</taxon>
        <taxon>Bacillati</taxon>
        <taxon>Actinomycetota</taxon>
        <taxon>Actinomycetes</taxon>
        <taxon>Pseudonocardiales</taxon>
        <taxon>Pseudonocardiaceae</taxon>
        <taxon>Pseudonocardia</taxon>
    </lineage>
</organism>
<dbReference type="PANTHER" id="PTHR33744">
    <property type="entry name" value="CARBOHYDRATE DIACID REGULATOR"/>
    <property type="match status" value="1"/>
</dbReference>
<gene>
    <name evidence="3" type="ORF">EV383_3344</name>
</gene>
<dbReference type="InterPro" id="IPR025736">
    <property type="entry name" value="PucR_C-HTH_dom"/>
</dbReference>
<dbReference type="Gene3D" id="1.10.10.2840">
    <property type="entry name" value="PucR C-terminal helix-turn-helix domain"/>
    <property type="match status" value="1"/>
</dbReference>